<evidence type="ECO:0000313" key="1">
    <source>
        <dbReference type="EMBL" id="MFC7362075.1"/>
    </source>
</evidence>
<gene>
    <name evidence="1" type="ORF">ACFQO6_17510</name>
</gene>
<evidence type="ECO:0008006" key="3">
    <source>
        <dbReference type="Google" id="ProtNLM"/>
    </source>
</evidence>
<dbReference type="RefSeq" id="WP_308212286.1">
    <property type="nucleotide sequence ID" value="NZ_JAFMZM010000006.1"/>
</dbReference>
<name>A0ABW2N836_9ACTN</name>
<reference evidence="2" key="1">
    <citation type="journal article" date="2019" name="Int. J. Syst. Evol. Microbiol.">
        <title>The Global Catalogue of Microorganisms (GCM) 10K type strain sequencing project: providing services to taxonomists for standard genome sequencing and annotation.</title>
        <authorList>
            <consortium name="The Broad Institute Genomics Platform"/>
            <consortium name="The Broad Institute Genome Sequencing Center for Infectious Disease"/>
            <person name="Wu L."/>
            <person name="Ma J."/>
        </authorList>
    </citation>
    <scope>NUCLEOTIDE SEQUENCE [LARGE SCALE GENOMIC DNA]</scope>
    <source>
        <strain evidence="2">FCH27</strain>
    </source>
</reference>
<dbReference type="InterPro" id="IPR036388">
    <property type="entry name" value="WH-like_DNA-bd_sf"/>
</dbReference>
<dbReference type="Proteomes" id="UP001596524">
    <property type="component" value="Unassembled WGS sequence"/>
</dbReference>
<dbReference type="Gene3D" id="1.10.10.10">
    <property type="entry name" value="Winged helix-like DNA-binding domain superfamily/Winged helix DNA-binding domain"/>
    <property type="match status" value="1"/>
</dbReference>
<protein>
    <recommendedName>
        <fullName evidence="3">RNA polymerase sigma factor 70 region 4 type 2 domain-containing protein</fullName>
    </recommendedName>
</protein>
<keyword evidence="2" id="KW-1185">Reference proteome</keyword>
<comment type="caution">
    <text evidence="1">The sequence shown here is derived from an EMBL/GenBank/DDBJ whole genome shotgun (WGS) entry which is preliminary data.</text>
</comment>
<accession>A0ABW2N836</accession>
<dbReference type="EMBL" id="JBHTCH010000020">
    <property type="protein sequence ID" value="MFC7362075.1"/>
    <property type="molecule type" value="Genomic_DNA"/>
</dbReference>
<organism evidence="1 2">
    <name type="scientific">Nocardioides astragali</name>
    <dbReference type="NCBI Taxonomy" id="1776736"/>
    <lineage>
        <taxon>Bacteria</taxon>
        <taxon>Bacillati</taxon>
        <taxon>Actinomycetota</taxon>
        <taxon>Actinomycetes</taxon>
        <taxon>Propionibacteriales</taxon>
        <taxon>Nocardioidaceae</taxon>
        <taxon>Nocardioides</taxon>
    </lineage>
</organism>
<proteinExistence type="predicted"/>
<evidence type="ECO:0000313" key="2">
    <source>
        <dbReference type="Proteomes" id="UP001596524"/>
    </source>
</evidence>
<sequence length="96" mass="10298">MLRYHEDLSEAQIADALGCAAATVKSQSSSAAGGGIRHVVIGLNSCSGRRPTIRGRGLSAVPASVMWLGAPPRELIKDRFRRSALRILNRRALVMT</sequence>